<name>A0A929PW28_9SPHI</name>
<sequence length="862" mass="96774">MITVDKLIEDRCVATPLKPAIRHNGRVVNYQTVNELSNQLARYLIAQGIKPGDNVAVAVSRSPEMVILLLAVIKAGATYLPLDIKFPVGRIKYMLDDAAVKAIITLKEYKPLYLDSYKVICLEEALKAAPSQDASSFPTLVTEDTIAYILYTSGSTGNPKGVEVKHSGLVNLLQSVQKEPGMTADDVMLHTTTISFDIAELEVYLPLITGGQLVIADAELVKDGRALLEIAIAEGITIMQGTPFMWRTMLEVGWLQRLPIKIFCGGEAMTKDLAQKLVVRCNELWNMYGPTETTIYSIIKKVGMDDEVITIGHPIDNTDVYILDEQLKPVIPGEVGEIYIGGDGVAVGYINKPELTEERFITDHISTTPGKMMYKSGDLGKLLPNGEILCLGRIDHQIKIRGYRIETEEIEYQLKQNDDVKQALIILHKDTHDQLHLVAYVVPEDMDSITDEAAAINRWKGRLLEQLPEYMVPHAYMIIGAIPLMPNGKTDRGSLPEPVMNKYVSDEYQEASTKTEQKLTEIAAQHIDVDKIGVNDKLCELGINSLLGVSIMVRIEKLFGKRLPISTLLSHPTIKDLASLIDEPGLHAQYKTLVPLKPGGKKIPVYIIHGIGLNLFNVNHMVSQLSADQPVFGIQSIGLDGTMEVPATMEEIAAFYISEVLRNDPVGPYAFAGYSFGGYIGFEMVKQLKEMGKDVRLLAMFDTNVQLPTHRYPMSKKLGVKIGRQFGKFFHRIRTIFDEPVELIKFLRVNNTARFKIWLNKIGIIKHYDREHMPDFMHAIAVKLNTAYYNYVLKPYHVKVDIYRAKRRFYYVDDRKTLGWKPYALDGVQVHVVPGDHKEMFDESNAKVLADIFQKRLDEINS</sequence>
<protein>
    <submittedName>
        <fullName evidence="2">Amino acid adenylation domain-containing protein</fullName>
    </submittedName>
</protein>
<feature type="domain" description="Carrier" evidence="1">
    <location>
        <begin position="510"/>
        <end position="585"/>
    </location>
</feature>
<dbReference type="Proteomes" id="UP000622475">
    <property type="component" value="Unassembled WGS sequence"/>
</dbReference>
<dbReference type="GO" id="GO:0005737">
    <property type="term" value="C:cytoplasm"/>
    <property type="evidence" value="ECO:0007669"/>
    <property type="project" value="TreeGrafter"/>
</dbReference>
<dbReference type="InterPro" id="IPR000873">
    <property type="entry name" value="AMP-dep_synth/lig_dom"/>
</dbReference>
<dbReference type="Gene3D" id="2.30.38.10">
    <property type="entry name" value="Luciferase, Domain 3"/>
    <property type="match status" value="1"/>
</dbReference>
<dbReference type="InterPro" id="IPR010071">
    <property type="entry name" value="AA_adenyl_dom"/>
</dbReference>
<dbReference type="GO" id="GO:0044550">
    <property type="term" value="P:secondary metabolite biosynthetic process"/>
    <property type="evidence" value="ECO:0007669"/>
    <property type="project" value="TreeGrafter"/>
</dbReference>
<dbReference type="GO" id="GO:0031177">
    <property type="term" value="F:phosphopantetheine binding"/>
    <property type="evidence" value="ECO:0007669"/>
    <property type="project" value="TreeGrafter"/>
</dbReference>
<dbReference type="GO" id="GO:0043041">
    <property type="term" value="P:amino acid activation for nonribosomal peptide biosynthetic process"/>
    <property type="evidence" value="ECO:0007669"/>
    <property type="project" value="TreeGrafter"/>
</dbReference>
<gene>
    <name evidence="2" type="ORF">IRJ16_07070</name>
</gene>
<dbReference type="PROSITE" id="PS50075">
    <property type="entry name" value="CARRIER"/>
    <property type="match status" value="1"/>
</dbReference>
<evidence type="ECO:0000313" key="2">
    <source>
        <dbReference type="EMBL" id="MBE9661641.1"/>
    </source>
</evidence>
<dbReference type="AlphaFoldDB" id="A0A929PW28"/>
<dbReference type="PROSITE" id="PS00455">
    <property type="entry name" value="AMP_BINDING"/>
    <property type="match status" value="1"/>
</dbReference>
<dbReference type="PANTHER" id="PTHR45527:SF1">
    <property type="entry name" value="FATTY ACID SYNTHASE"/>
    <property type="match status" value="1"/>
</dbReference>
<dbReference type="InterPro" id="IPR001031">
    <property type="entry name" value="Thioesterase"/>
</dbReference>
<dbReference type="InterPro" id="IPR029058">
    <property type="entry name" value="AB_hydrolase_fold"/>
</dbReference>
<dbReference type="SUPFAM" id="SSF53474">
    <property type="entry name" value="alpha/beta-Hydrolases"/>
    <property type="match status" value="1"/>
</dbReference>
<dbReference type="Gene3D" id="1.10.1200.10">
    <property type="entry name" value="ACP-like"/>
    <property type="match status" value="1"/>
</dbReference>
<comment type="caution">
    <text evidence="2">The sequence shown here is derived from an EMBL/GenBank/DDBJ whole genome shotgun (WGS) entry which is preliminary data.</text>
</comment>
<dbReference type="InterPro" id="IPR009081">
    <property type="entry name" value="PP-bd_ACP"/>
</dbReference>
<evidence type="ECO:0000313" key="3">
    <source>
        <dbReference type="Proteomes" id="UP000622475"/>
    </source>
</evidence>
<dbReference type="RefSeq" id="WP_194110822.1">
    <property type="nucleotide sequence ID" value="NZ_JADFFL010000002.1"/>
</dbReference>
<dbReference type="Gene3D" id="3.30.300.30">
    <property type="match status" value="1"/>
</dbReference>
<dbReference type="PANTHER" id="PTHR45527">
    <property type="entry name" value="NONRIBOSOMAL PEPTIDE SYNTHETASE"/>
    <property type="match status" value="1"/>
</dbReference>
<dbReference type="InterPro" id="IPR036736">
    <property type="entry name" value="ACP-like_sf"/>
</dbReference>
<dbReference type="InterPro" id="IPR045851">
    <property type="entry name" value="AMP-bd_C_sf"/>
</dbReference>
<dbReference type="SUPFAM" id="SSF56801">
    <property type="entry name" value="Acetyl-CoA synthetase-like"/>
    <property type="match status" value="1"/>
</dbReference>
<accession>A0A929PW28</accession>
<keyword evidence="3" id="KW-1185">Reference proteome</keyword>
<dbReference type="InterPro" id="IPR020845">
    <property type="entry name" value="AMP-binding_CS"/>
</dbReference>
<evidence type="ECO:0000259" key="1">
    <source>
        <dbReference type="PROSITE" id="PS50075"/>
    </source>
</evidence>
<dbReference type="Pfam" id="PF00550">
    <property type="entry name" value="PP-binding"/>
    <property type="match status" value="1"/>
</dbReference>
<dbReference type="Gene3D" id="3.40.50.980">
    <property type="match status" value="2"/>
</dbReference>
<dbReference type="SUPFAM" id="SSF47336">
    <property type="entry name" value="ACP-like"/>
    <property type="match status" value="1"/>
</dbReference>
<dbReference type="NCBIfam" id="TIGR01733">
    <property type="entry name" value="AA-adenyl-dom"/>
    <property type="match status" value="1"/>
</dbReference>
<dbReference type="Pfam" id="PF00975">
    <property type="entry name" value="Thioesterase"/>
    <property type="match status" value="1"/>
</dbReference>
<reference evidence="2" key="1">
    <citation type="submission" date="2020-10" db="EMBL/GenBank/DDBJ databases">
        <title>Mucilaginibacter mali sp. nov., isolated from rhizosphere soil of apple orchard.</title>
        <authorList>
            <person name="Lee J.-S."/>
            <person name="Kim H.S."/>
            <person name="Kim J.-S."/>
        </authorList>
    </citation>
    <scope>NUCLEOTIDE SEQUENCE</scope>
    <source>
        <strain evidence="2">KCTC 22746</strain>
    </source>
</reference>
<dbReference type="Pfam" id="PF00501">
    <property type="entry name" value="AMP-binding"/>
    <property type="match status" value="1"/>
</dbReference>
<dbReference type="EMBL" id="JADFFL010000002">
    <property type="protein sequence ID" value="MBE9661641.1"/>
    <property type="molecule type" value="Genomic_DNA"/>
</dbReference>
<dbReference type="Gene3D" id="3.40.50.1820">
    <property type="entry name" value="alpha/beta hydrolase"/>
    <property type="match status" value="1"/>
</dbReference>
<dbReference type="FunFam" id="3.40.50.980:FF:000001">
    <property type="entry name" value="Non-ribosomal peptide synthetase"/>
    <property type="match status" value="1"/>
</dbReference>
<organism evidence="2 3">
    <name type="scientific">Mucilaginibacter myungsuensis</name>
    <dbReference type="NCBI Taxonomy" id="649104"/>
    <lineage>
        <taxon>Bacteria</taxon>
        <taxon>Pseudomonadati</taxon>
        <taxon>Bacteroidota</taxon>
        <taxon>Sphingobacteriia</taxon>
        <taxon>Sphingobacteriales</taxon>
        <taxon>Sphingobacteriaceae</taxon>
        <taxon>Mucilaginibacter</taxon>
    </lineage>
</organism>
<proteinExistence type="predicted"/>